<keyword evidence="3" id="KW-1185">Reference proteome</keyword>
<comment type="caution">
    <text evidence="2">The sequence shown here is derived from an EMBL/GenBank/DDBJ whole genome shotgun (WGS) entry which is preliminary data.</text>
</comment>
<reference evidence="2 3" key="1">
    <citation type="submission" date="2023-10" db="EMBL/GenBank/DDBJ databases">
        <title>A novel Glycoside Hydrolase 43-Like Enzyme from Clostrdium boliviensis is an Endo-xylanase, and a Candidate for Xylooligosaccharides Production from Different Xylan Substrates.</title>
        <authorList>
            <person name="Alvarez M.T."/>
            <person name="Rocabado-Villegas L.R."/>
            <person name="Salas-Veizaga D.M."/>
            <person name="Linares-Pasten J.A."/>
            <person name="Gudmundsdottir E.E."/>
            <person name="Hreggvidsson G.O."/>
            <person name="Adlercreutz P."/>
            <person name="Nordberg Karlsson E."/>
        </authorList>
    </citation>
    <scope>NUCLEOTIDE SEQUENCE [LARGE SCALE GENOMIC DNA]</scope>
    <source>
        <strain evidence="2 3">E-1</strain>
    </source>
</reference>
<evidence type="ECO:0000313" key="3">
    <source>
        <dbReference type="Proteomes" id="UP001276854"/>
    </source>
</evidence>
<organism evidence="2 3">
    <name type="scientific">Clostridium boliviensis</name>
    <dbReference type="NCBI Taxonomy" id="318465"/>
    <lineage>
        <taxon>Bacteria</taxon>
        <taxon>Bacillati</taxon>
        <taxon>Bacillota</taxon>
        <taxon>Clostridia</taxon>
        <taxon>Eubacteriales</taxon>
        <taxon>Clostridiaceae</taxon>
        <taxon>Clostridium</taxon>
    </lineage>
</organism>
<name>A0ABU4GRL4_9CLOT</name>
<dbReference type="InterPro" id="IPR055446">
    <property type="entry name" value="RecD2_N_OB"/>
</dbReference>
<dbReference type="RefSeq" id="WP_318066384.1">
    <property type="nucleotide sequence ID" value="NZ_JAWONS010000315.1"/>
</dbReference>
<dbReference type="Proteomes" id="UP001276854">
    <property type="component" value="Unassembled WGS sequence"/>
</dbReference>
<dbReference type="Pfam" id="PF23139">
    <property type="entry name" value="OB_YrrC"/>
    <property type="match status" value="1"/>
</dbReference>
<protein>
    <recommendedName>
        <fullName evidence="1">ATP-dependent RecD2 DNA helicase OB-fold domain-containing protein</fullName>
    </recommendedName>
</protein>
<accession>A0ABU4GRL4</accession>
<evidence type="ECO:0000259" key="1">
    <source>
        <dbReference type="Pfam" id="PF23139"/>
    </source>
</evidence>
<feature type="domain" description="ATP-dependent RecD2 DNA helicase OB-fold" evidence="1">
    <location>
        <begin position="12"/>
        <end position="73"/>
    </location>
</feature>
<gene>
    <name evidence="2" type="ORF">RZO55_21750</name>
</gene>
<proteinExistence type="predicted"/>
<dbReference type="EMBL" id="JAWONS010000315">
    <property type="protein sequence ID" value="MDW2800198.1"/>
    <property type="molecule type" value="Genomic_DNA"/>
</dbReference>
<sequence>MKQPRLDLFSEGYIKGSLIQEIYYNEENGFGVYLIRVEESNETLDTDEVVIVGHFIRPHPDEVLTCYGEWVDH</sequence>
<evidence type="ECO:0000313" key="2">
    <source>
        <dbReference type="EMBL" id="MDW2800198.1"/>
    </source>
</evidence>
<feature type="non-terminal residue" evidence="2">
    <location>
        <position position="73"/>
    </location>
</feature>